<gene>
    <name evidence="2" type="ORF">C4B68_02435</name>
</gene>
<name>A0ABN5HW72_9ACTN</name>
<evidence type="ECO:0000313" key="2">
    <source>
        <dbReference type="EMBL" id="AVH54845.1"/>
    </source>
</evidence>
<feature type="region of interest" description="Disordered" evidence="1">
    <location>
        <begin position="63"/>
        <end position="84"/>
    </location>
</feature>
<evidence type="ECO:0000313" key="3">
    <source>
        <dbReference type="Proteomes" id="UP000238413"/>
    </source>
</evidence>
<dbReference type="EMBL" id="CP026652">
    <property type="protein sequence ID" value="AVH54845.1"/>
    <property type="molecule type" value="Genomic_DNA"/>
</dbReference>
<accession>A0ABN5HW72</accession>
<reference evidence="2 3" key="1">
    <citation type="submission" date="2018-02" db="EMBL/GenBank/DDBJ databases">
        <title>Complete genome sequence of Streptomyces dengpaensis, the producer of angucyclines.</title>
        <authorList>
            <person name="Yumei L."/>
        </authorList>
    </citation>
    <scope>NUCLEOTIDE SEQUENCE [LARGE SCALE GENOMIC DNA]</scope>
    <source>
        <strain evidence="2 3">XZHG99</strain>
    </source>
</reference>
<protein>
    <submittedName>
        <fullName evidence="2">Uncharacterized protein</fullName>
    </submittedName>
</protein>
<dbReference type="Proteomes" id="UP000238413">
    <property type="component" value="Chromosome"/>
</dbReference>
<evidence type="ECO:0000256" key="1">
    <source>
        <dbReference type="SAM" id="MobiDB-lite"/>
    </source>
</evidence>
<keyword evidence="3" id="KW-1185">Reference proteome</keyword>
<proteinExistence type="predicted"/>
<organism evidence="2 3">
    <name type="scientific">Streptomyces dengpaensis</name>
    <dbReference type="NCBI Taxonomy" id="2049881"/>
    <lineage>
        <taxon>Bacteria</taxon>
        <taxon>Bacillati</taxon>
        <taxon>Actinomycetota</taxon>
        <taxon>Actinomycetes</taxon>
        <taxon>Kitasatosporales</taxon>
        <taxon>Streptomycetaceae</taxon>
        <taxon>Streptomyces</taxon>
    </lineage>
</organism>
<sequence length="84" mass="9001">MFWASGMVGPPARWGGLNSEDSTFHSEDSAFLAFPAQFGLMMFGSGADLRLAARRVVLPADQEVTAPHEAWGRDGRPHGPQSTG</sequence>